<feature type="region of interest" description="Disordered" evidence="1">
    <location>
        <begin position="1"/>
        <end position="50"/>
    </location>
</feature>
<comment type="caution">
    <text evidence="2">The sequence shown here is derived from an EMBL/GenBank/DDBJ whole genome shotgun (WGS) entry which is preliminary data.</text>
</comment>
<dbReference type="AlphaFoldDB" id="A0A4U0U3M4"/>
<evidence type="ECO:0000256" key="1">
    <source>
        <dbReference type="SAM" id="MobiDB-lite"/>
    </source>
</evidence>
<name>A0A4U0U3M4_9PEZI</name>
<gene>
    <name evidence="2" type="ORF">B0A50_03022</name>
</gene>
<proteinExistence type="predicted"/>
<dbReference type="Proteomes" id="UP000308549">
    <property type="component" value="Unassembled WGS sequence"/>
</dbReference>
<protein>
    <submittedName>
        <fullName evidence="2">Uncharacterized protein</fullName>
    </submittedName>
</protein>
<sequence length="426" mass="51734">MSFYGDDDYDYNYRRRSPRGQYESNRRSRQFLNPGGNNSGLYRNRSMGHKPQPVINNIYMDQIQDAHLRNEASYQRPSSWSPRQVPIPVPYPASPEFRGRRMLGDEFIEEMAEMALRDKMRSRSRGRTDGGLTDRPDFAEWRLEQRERELEEERRRQLWERDAELKKLKDEAKRDKAEAAADDERQRIIAEYADKQRKDAEKARAEEARIKEKIEREEREARDFEEAEEKRIKEKLEREAREAKEREKREWEDFLRRQKEKEEQEKAQKKAEKDKFEAEMRRRLAQQGYAENQIDVMVDEEKAKKWQEERSRSRRRQTTTALQVWEDTRPPVYAKVHRDYLSIDTLIYYDVPYEFDRNDPNFIIILREMDKYETEVLFEHTKRLRSGRLLLEAPSRERPLYAKYRKRDRSTSRVKKVGILQYKKVV</sequence>
<feature type="compositionally biased region" description="Acidic residues" evidence="1">
    <location>
        <begin position="1"/>
        <end position="10"/>
    </location>
</feature>
<keyword evidence="3" id="KW-1185">Reference proteome</keyword>
<evidence type="ECO:0000313" key="3">
    <source>
        <dbReference type="Proteomes" id="UP000308549"/>
    </source>
</evidence>
<accession>A0A4U0U3M4</accession>
<organism evidence="2 3">
    <name type="scientific">Salinomyces thailandicus</name>
    <dbReference type="NCBI Taxonomy" id="706561"/>
    <lineage>
        <taxon>Eukaryota</taxon>
        <taxon>Fungi</taxon>
        <taxon>Dikarya</taxon>
        <taxon>Ascomycota</taxon>
        <taxon>Pezizomycotina</taxon>
        <taxon>Dothideomycetes</taxon>
        <taxon>Dothideomycetidae</taxon>
        <taxon>Mycosphaerellales</taxon>
        <taxon>Teratosphaeriaceae</taxon>
        <taxon>Salinomyces</taxon>
    </lineage>
</organism>
<dbReference type="OrthoDB" id="6133115at2759"/>
<reference evidence="2 3" key="1">
    <citation type="submission" date="2017-03" db="EMBL/GenBank/DDBJ databases">
        <title>Genomes of endolithic fungi from Antarctica.</title>
        <authorList>
            <person name="Coleine C."/>
            <person name="Masonjones S."/>
            <person name="Stajich J.E."/>
        </authorList>
    </citation>
    <scope>NUCLEOTIDE SEQUENCE [LARGE SCALE GENOMIC DNA]</scope>
    <source>
        <strain evidence="2 3">CCFEE 6315</strain>
    </source>
</reference>
<dbReference type="EMBL" id="NAJL01000017">
    <property type="protein sequence ID" value="TKA28695.1"/>
    <property type="molecule type" value="Genomic_DNA"/>
</dbReference>
<evidence type="ECO:0000313" key="2">
    <source>
        <dbReference type="EMBL" id="TKA28695.1"/>
    </source>
</evidence>
<feature type="region of interest" description="Disordered" evidence="1">
    <location>
        <begin position="192"/>
        <end position="239"/>
    </location>
</feature>